<accession>A0A1R4ET54</accession>
<protein>
    <recommendedName>
        <fullName evidence="3">HEPN domain-containing protein</fullName>
    </recommendedName>
</protein>
<evidence type="ECO:0000313" key="1">
    <source>
        <dbReference type="EMBL" id="SJM46739.1"/>
    </source>
</evidence>
<keyword evidence="2" id="KW-1185">Reference proteome</keyword>
<reference evidence="1 2" key="1">
    <citation type="submission" date="2017-02" db="EMBL/GenBank/DDBJ databases">
        <authorList>
            <person name="Peterson S.W."/>
        </authorList>
    </citation>
    <scope>NUCLEOTIDE SEQUENCE [LARGE SCALE GENOMIC DNA]</scope>
    <source>
        <strain evidence="1 2">LMG 22410</strain>
    </source>
</reference>
<proteinExistence type="predicted"/>
<dbReference type="Proteomes" id="UP000195787">
    <property type="component" value="Unassembled WGS sequence"/>
</dbReference>
<dbReference type="EMBL" id="FUHU01000003">
    <property type="protein sequence ID" value="SJM46739.1"/>
    <property type="molecule type" value="Genomic_DNA"/>
</dbReference>
<dbReference type="GeneID" id="303171729"/>
<evidence type="ECO:0008006" key="3">
    <source>
        <dbReference type="Google" id="ProtNLM"/>
    </source>
</evidence>
<sequence length="133" mass="14054">MTPKSDSVKTVSADKAVRAGRLAKARQFLQVADDAIELADETDVADAAATLYIHAGIAAADAICAAALGKHAKGQDHQQAVTLLASTDREASKWLNTLLTMKTRAGYGHDPTSDSALRRLQRAAQSLVNRALT</sequence>
<dbReference type="AlphaFoldDB" id="A0A1R4ET54"/>
<dbReference type="RefSeq" id="WP_086990139.1">
    <property type="nucleotide sequence ID" value="NZ_FUHU01000003.1"/>
</dbReference>
<gene>
    <name evidence="1" type="ORF">CZ674_00710</name>
</gene>
<evidence type="ECO:0000313" key="2">
    <source>
        <dbReference type="Proteomes" id="UP000195787"/>
    </source>
</evidence>
<name>A0A1R4ET54_9MICO</name>
<organism evidence="1 2">
    <name type="scientific">Agrococcus casei LMG 22410</name>
    <dbReference type="NCBI Taxonomy" id="1255656"/>
    <lineage>
        <taxon>Bacteria</taxon>
        <taxon>Bacillati</taxon>
        <taxon>Actinomycetota</taxon>
        <taxon>Actinomycetes</taxon>
        <taxon>Micrococcales</taxon>
        <taxon>Microbacteriaceae</taxon>
        <taxon>Agrococcus</taxon>
    </lineage>
</organism>
<dbReference type="OrthoDB" id="4375644at2"/>